<dbReference type="InterPro" id="IPR000700">
    <property type="entry name" value="PAS-assoc_C"/>
</dbReference>
<dbReference type="InterPro" id="IPR005467">
    <property type="entry name" value="His_kinase_dom"/>
</dbReference>
<accession>A0A7V0Z728</accession>
<evidence type="ECO:0000256" key="6">
    <source>
        <dbReference type="ARBA" id="ARBA00022777"/>
    </source>
</evidence>
<comment type="caution">
    <text evidence="12">The sequence shown here is derived from an EMBL/GenBank/DDBJ whole genome shotgun (WGS) entry which is preliminary data.</text>
</comment>
<reference evidence="12" key="1">
    <citation type="journal article" date="2020" name="mSystems">
        <title>Genome- and Community-Level Interaction Insights into Carbon Utilization and Element Cycling Functions of Hydrothermarchaeota in Hydrothermal Sediment.</title>
        <authorList>
            <person name="Zhou Z."/>
            <person name="Liu Y."/>
            <person name="Xu W."/>
            <person name="Pan J."/>
            <person name="Luo Z.H."/>
            <person name="Li M."/>
        </authorList>
    </citation>
    <scope>NUCLEOTIDE SEQUENCE [LARGE SCALE GENOMIC DNA]</scope>
    <source>
        <strain evidence="12">SpSt-258</strain>
    </source>
</reference>
<dbReference type="EMBL" id="DSKY01000022">
    <property type="protein sequence ID" value="HDY59871.1"/>
    <property type="molecule type" value="Genomic_DNA"/>
</dbReference>
<comment type="catalytic activity">
    <reaction evidence="1">
        <text>ATP + protein L-histidine = ADP + protein N-phospho-L-histidine.</text>
        <dbReference type="EC" id="2.7.13.3"/>
    </reaction>
</comment>
<dbReference type="PANTHER" id="PTHR43065">
    <property type="entry name" value="SENSOR HISTIDINE KINASE"/>
    <property type="match status" value="1"/>
</dbReference>
<gene>
    <name evidence="12" type="ORF">ENP86_10050</name>
</gene>
<dbReference type="InterPro" id="IPR035965">
    <property type="entry name" value="PAS-like_dom_sf"/>
</dbReference>
<dbReference type="PROSITE" id="PS50112">
    <property type="entry name" value="PAS"/>
    <property type="match status" value="1"/>
</dbReference>
<dbReference type="CDD" id="cd00075">
    <property type="entry name" value="HATPase"/>
    <property type="match status" value="1"/>
</dbReference>
<dbReference type="PRINTS" id="PR00344">
    <property type="entry name" value="BCTRLSENSOR"/>
</dbReference>
<dbReference type="AlphaFoldDB" id="A0A7V0Z728"/>
<dbReference type="Gene3D" id="1.10.287.130">
    <property type="match status" value="1"/>
</dbReference>
<dbReference type="Pfam" id="PF02518">
    <property type="entry name" value="HATPase_c"/>
    <property type="match status" value="1"/>
</dbReference>
<dbReference type="Pfam" id="PF13426">
    <property type="entry name" value="PAS_9"/>
    <property type="match status" value="1"/>
</dbReference>
<dbReference type="CDD" id="cd00082">
    <property type="entry name" value="HisKA"/>
    <property type="match status" value="1"/>
</dbReference>
<keyword evidence="8" id="KW-0902">Two-component regulatory system</keyword>
<dbReference type="GO" id="GO:0000155">
    <property type="term" value="F:phosphorelay sensor kinase activity"/>
    <property type="evidence" value="ECO:0007669"/>
    <property type="project" value="InterPro"/>
</dbReference>
<keyword evidence="3" id="KW-0597">Phosphoprotein</keyword>
<evidence type="ECO:0000256" key="7">
    <source>
        <dbReference type="ARBA" id="ARBA00022840"/>
    </source>
</evidence>
<dbReference type="Pfam" id="PF00512">
    <property type="entry name" value="HisKA"/>
    <property type="match status" value="1"/>
</dbReference>
<evidence type="ECO:0000256" key="8">
    <source>
        <dbReference type="ARBA" id="ARBA00023012"/>
    </source>
</evidence>
<dbReference type="PROSITE" id="PS50109">
    <property type="entry name" value="HIS_KIN"/>
    <property type="match status" value="1"/>
</dbReference>
<dbReference type="Gene3D" id="3.30.565.10">
    <property type="entry name" value="Histidine kinase-like ATPase, C-terminal domain"/>
    <property type="match status" value="1"/>
</dbReference>
<keyword evidence="6" id="KW-0418">Kinase</keyword>
<dbReference type="GO" id="GO:0005524">
    <property type="term" value="F:ATP binding"/>
    <property type="evidence" value="ECO:0007669"/>
    <property type="project" value="UniProtKB-KW"/>
</dbReference>
<dbReference type="SMART" id="SM00388">
    <property type="entry name" value="HisKA"/>
    <property type="match status" value="1"/>
</dbReference>
<dbReference type="PANTHER" id="PTHR43065:SF10">
    <property type="entry name" value="PEROXIDE STRESS-ACTIVATED HISTIDINE KINASE MAK3"/>
    <property type="match status" value="1"/>
</dbReference>
<dbReference type="InterPro" id="IPR036890">
    <property type="entry name" value="HATPase_C_sf"/>
</dbReference>
<feature type="domain" description="Histidine kinase" evidence="9">
    <location>
        <begin position="152"/>
        <end position="370"/>
    </location>
</feature>
<dbReference type="SMART" id="SM00387">
    <property type="entry name" value="HATPase_c"/>
    <property type="match status" value="1"/>
</dbReference>
<dbReference type="SUPFAM" id="SSF47384">
    <property type="entry name" value="Homodimeric domain of signal transducing histidine kinase"/>
    <property type="match status" value="1"/>
</dbReference>
<evidence type="ECO:0000256" key="3">
    <source>
        <dbReference type="ARBA" id="ARBA00022553"/>
    </source>
</evidence>
<dbReference type="InterPro" id="IPR000014">
    <property type="entry name" value="PAS"/>
</dbReference>
<evidence type="ECO:0000256" key="4">
    <source>
        <dbReference type="ARBA" id="ARBA00022679"/>
    </source>
</evidence>
<dbReference type="InterPro" id="IPR036097">
    <property type="entry name" value="HisK_dim/P_sf"/>
</dbReference>
<feature type="domain" description="PAC" evidence="11">
    <location>
        <begin position="87"/>
        <end position="139"/>
    </location>
</feature>
<keyword evidence="4" id="KW-0808">Transferase</keyword>
<organism evidence="12">
    <name type="scientific">candidate division WOR-3 bacterium</name>
    <dbReference type="NCBI Taxonomy" id="2052148"/>
    <lineage>
        <taxon>Bacteria</taxon>
        <taxon>Bacteria division WOR-3</taxon>
    </lineage>
</organism>
<dbReference type="PROSITE" id="PS50113">
    <property type="entry name" value="PAC"/>
    <property type="match status" value="1"/>
</dbReference>
<evidence type="ECO:0000256" key="2">
    <source>
        <dbReference type="ARBA" id="ARBA00012438"/>
    </source>
</evidence>
<evidence type="ECO:0000259" key="11">
    <source>
        <dbReference type="PROSITE" id="PS50113"/>
    </source>
</evidence>
<dbReference type="InterPro" id="IPR004358">
    <property type="entry name" value="Sig_transdc_His_kin-like_C"/>
</dbReference>
<dbReference type="InterPro" id="IPR003594">
    <property type="entry name" value="HATPase_dom"/>
</dbReference>
<feature type="domain" description="PAS" evidence="10">
    <location>
        <begin position="14"/>
        <end position="59"/>
    </location>
</feature>
<keyword evidence="5" id="KW-0547">Nucleotide-binding</keyword>
<dbReference type="Gene3D" id="3.30.450.20">
    <property type="entry name" value="PAS domain"/>
    <property type="match status" value="1"/>
</dbReference>
<evidence type="ECO:0000313" key="12">
    <source>
        <dbReference type="EMBL" id="HDY59871.1"/>
    </source>
</evidence>
<dbReference type="SUPFAM" id="SSF55785">
    <property type="entry name" value="PYP-like sensor domain (PAS domain)"/>
    <property type="match status" value="1"/>
</dbReference>
<sequence length="370" mass="41287">MSKGKTVGLDLEVMRPLLEGLLKNMEGGVFTIDLEKNIVSFNKAAEWITGYCYEEVIGRLCVDIIKGNLCNDACPFEKVINTGIPVNRSDTVILGKDGQQIFISYTAFRLTDIHGKTRGMTVIFRDTTELKNLREQLLQSEKLAVMGQLAAGVAHEINNPINGILTYIHLFLKRLEQNNIDLETWSKDLKLMERETTRVGRLVKNLLNFSRKTEPDLRPVYLPRLIDETLPLLEDQFLIKNINITKNYEKNIPKILGDFNQLQQVVINIVLNAIQAVAQQGRIEISVVAEGAKGSECFVLLNVTDNGIGIPEEDIPKVFDPFYTTKTGEKGGIGLGLSIVQQIVKSHHGRITIKSKVGAGTTVSLRFPTI</sequence>
<evidence type="ECO:0000256" key="5">
    <source>
        <dbReference type="ARBA" id="ARBA00022741"/>
    </source>
</evidence>
<proteinExistence type="predicted"/>
<evidence type="ECO:0000259" key="9">
    <source>
        <dbReference type="PROSITE" id="PS50109"/>
    </source>
</evidence>
<dbReference type="CDD" id="cd00130">
    <property type="entry name" value="PAS"/>
    <property type="match status" value="1"/>
</dbReference>
<dbReference type="EC" id="2.7.13.3" evidence="2"/>
<dbReference type="SUPFAM" id="SSF55874">
    <property type="entry name" value="ATPase domain of HSP90 chaperone/DNA topoisomerase II/histidine kinase"/>
    <property type="match status" value="1"/>
</dbReference>
<protein>
    <recommendedName>
        <fullName evidence="2">histidine kinase</fullName>
        <ecNumber evidence="2">2.7.13.3</ecNumber>
    </recommendedName>
</protein>
<dbReference type="NCBIfam" id="TIGR00229">
    <property type="entry name" value="sensory_box"/>
    <property type="match status" value="1"/>
</dbReference>
<evidence type="ECO:0000259" key="10">
    <source>
        <dbReference type="PROSITE" id="PS50112"/>
    </source>
</evidence>
<keyword evidence="7" id="KW-0067">ATP-binding</keyword>
<evidence type="ECO:0000256" key="1">
    <source>
        <dbReference type="ARBA" id="ARBA00000085"/>
    </source>
</evidence>
<dbReference type="InterPro" id="IPR003661">
    <property type="entry name" value="HisK_dim/P_dom"/>
</dbReference>
<name>A0A7V0Z728_UNCW3</name>